<accession>A0ABM8IZV8</accession>
<name>A0ABM8IZV8_9CREN</name>
<sequence>MLFLDTNAIVYYLHDVKPYSRIVGTRSQQGMISTQAYECSTRLSSHS</sequence>
<dbReference type="EMBL" id="AP028907">
    <property type="protein sequence ID" value="BES81838.1"/>
    <property type="molecule type" value="Genomic_DNA"/>
</dbReference>
<evidence type="ECO:0008006" key="3">
    <source>
        <dbReference type="Google" id="ProtNLM"/>
    </source>
</evidence>
<evidence type="ECO:0000313" key="1">
    <source>
        <dbReference type="EMBL" id="BES81838.1"/>
    </source>
</evidence>
<dbReference type="Proteomes" id="UP001341135">
    <property type="component" value="Chromosome"/>
</dbReference>
<reference evidence="1 2" key="1">
    <citation type="submission" date="2023-09" db="EMBL/GenBank/DDBJ databases">
        <title>Pyrofollis japonicus gen. nov. sp. nov., a novel member of the family Pyrodictiaceae isolated from the Iheya North hydrothermal field.</title>
        <authorList>
            <person name="Miyazaki U."/>
            <person name="Sanari M."/>
            <person name="Tame A."/>
            <person name="Kitajima M."/>
            <person name="Okamoto A."/>
            <person name="Sawayama S."/>
            <person name="Miyazaki J."/>
            <person name="Takai K."/>
            <person name="Nakagawa S."/>
        </authorList>
    </citation>
    <scope>NUCLEOTIDE SEQUENCE [LARGE SCALE GENOMIC DNA]</scope>
    <source>
        <strain evidence="1 2">AV2</strain>
    </source>
</reference>
<gene>
    <name evidence="1" type="ORF">PABY_14050</name>
</gene>
<keyword evidence="2" id="KW-1185">Reference proteome</keyword>
<organism evidence="1 2">
    <name type="scientific">Pyrodictium abyssi</name>
    <dbReference type="NCBI Taxonomy" id="54256"/>
    <lineage>
        <taxon>Archaea</taxon>
        <taxon>Thermoproteota</taxon>
        <taxon>Thermoprotei</taxon>
        <taxon>Desulfurococcales</taxon>
        <taxon>Pyrodictiaceae</taxon>
        <taxon>Pyrodictium</taxon>
    </lineage>
</organism>
<proteinExistence type="predicted"/>
<protein>
    <recommendedName>
        <fullName evidence="3">PIN domain-containing protein</fullName>
    </recommendedName>
</protein>
<evidence type="ECO:0000313" key="2">
    <source>
        <dbReference type="Proteomes" id="UP001341135"/>
    </source>
</evidence>